<accession>A0ACB9NVM2</accession>
<comment type="caution">
    <text evidence="1">The sequence shown here is derived from an EMBL/GenBank/DDBJ whole genome shotgun (WGS) entry which is preliminary data.</text>
</comment>
<dbReference type="Proteomes" id="UP000828941">
    <property type="component" value="Chromosome 6"/>
</dbReference>
<name>A0ACB9NVM2_BAUVA</name>
<protein>
    <submittedName>
        <fullName evidence="1">Uncharacterized protein</fullName>
    </submittedName>
</protein>
<gene>
    <name evidence="1" type="ORF">L6164_016670</name>
</gene>
<dbReference type="EMBL" id="CM039431">
    <property type="protein sequence ID" value="KAI4338330.1"/>
    <property type="molecule type" value="Genomic_DNA"/>
</dbReference>
<reference evidence="1 2" key="1">
    <citation type="journal article" date="2022" name="DNA Res.">
        <title>Chromosomal-level genome assembly of the orchid tree Bauhinia variegata (Leguminosae; Cercidoideae) supports the allotetraploid origin hypothesis of Bauhinia.</title>
        <authorList>
            <person name="Zhong Y."/>
            <person name="Chen Y."/>
            <person name="Zheng D."/>
            <person name="Pang J."/>
            <person name="Liu Y."/>
            <person name="Luo S."/>
            <person name="Meng S."/>
            <person name="Qian L."/>
            <person name="Wei D."/>
            <person name="Dai S."/>
            <person name="Zhou R."/>
        </authorList>
    </citation>
    <scope>NUCLEOTIDE SEQUENCE [LARGE SCALE GENOMIC DNA]</scope>
    <source>
        <strain evidence="1">BV-YZ2020</strain>
    </source>
</reference>
<sequence length="252" mass="27964">MESEAMAKDNTTSSTSSSLGLENSYYLRSSDNPGQNLFSAVLTGLNNYNPWVLAMTMGLKGKNKFCFVNGSFPMPESTHTDYHRWSCVNNIVMSWTLNSIDRSLAHTVLYSESAATVWGDLKPRFSPNTGPRIYELQKKLLLFNSKILRLHNTSINFVVFGMNYLLLIHHQIALAKLLLTTSLPDVAHAYSLLLQDEAQRAHTNPPLVSEKTSLQTQTTPVSSEIATQALLAKPAPSRNRPRCAHCGILGHT</sequence>
<proteinExistence type="predicted"/>
<keyword evidence="2" id="KW-1185">Reference proteome</keyword>
<evidence type="ECO:0000313" key="1">
    <source>
        <dbReference type="EMBL" id="KAI4338330.1"/>
    </source>
</evidence>
<evidence type="ECO:0000313" key="2">
    <source>
        <dbReference type="Proteomes" id="UP000828941"/>
    </source>
</evidence>
<organism evidence="1 2">
    <name type="scientific">Bauhinia variegata</name>
    <name type="common">Purple orchid tree</name>
    <name type="synonym">Phanera variegata</name>
    <dbReference type="NCBI Taxonomy" id="167791"/>
    <lineage>
        <taxon>Eukaryota</taxon>
        <taxon>Viridiplantae</taxon>
        <taxon>Streptophyta</taxon>
        <taxon>Embryophyta</taxon>
        <taxon>Tracheophyta</taxon>
        <taxon>Spermatophyta</taxon>
        <taxon>Magnoliopsida</taxon>
        <taxon>eudicotyledons</taxon>
        <taxon>Gunneridae</taxon>
        <taxon>Pentapetalae</taxon>
        <taxon>rosids</taxon>
        <taxon>fabids</taxon>
        <taxon>Fabales</taxon>
        <taxon>Fabaceae</taxon>
        <taxon>Cercidoideae</taxon>
        <taxon>Cercideae</taxon>
        <taxon>Bauhiniinae</taxon>
        <taxon>Bauhinia</taxon>
    </lineage>
</organism>